<evidence type="ECO:0000259" key="4">
    <source>
        <dbReference type="Pfam" id="PF24956"/>
    </source>
</evidence>
<dbReference type="PANTHER" id="PTHR43634:SF2">
    <property type="entry name" value="LOW CONDUCTANCE MECHANOSENSITIVE CHANNEL YNAI"/>
    <property type="match status" value="1"/>
</dbReference>
<protein>
    <submittedName>
        <fullName evidence="6">Uncharacterized protein</fullName>
    </submittedName>
</protein>
<evidence type="ECO:0000256" key="3">
    <source>
        <dbReference type="SAM" id="MobiDB-lite"/>
    </source>
</evidence>
<keyword evidence="7" id="KW-1185">Reference proteome</keyword>
<dbReference type="PANTHER" id="PTHR43634">
    <property type="entry name" value="OW CONDUCTANCE MECHANOSENSITIVE CHANNEL"/>
    <property type="match status" value="1"/>
</dbReference>
<evidence type="ECO:0000256" key="1">
    <source>
        <dbReference type="ARBA" id="ARBA00004141"/>
    </source>
</evidence>
<comment type="caution">
    <text evidence="6">The sequence shown here is derived from an EMBL/GenBank/DDBJ whole genome shotgun (WGS) entry which is preliminary data.</text>
</comment>
<comment type="similarity">
    <text evidence="2">Belongs to the MscS (TC 1.A.23) family.</text>
</comment>
<dbReference type="Proteomes" id="UP001417504">
    <property type="component" value="Unassembled WGS sequence"/>
</dbReference>
<dbReference type="InterPro" id="IPR045042">
    <property type="entry name" value="YnaI-like"/>
</dbReference>
<evidence type="ECO:0000256" key="2">
    <source>
        <dbReference type="ARBA" id="ARBA00008017"/>
    </source>
</evidence>
<feature type="domain" description="Mechanosensitive ion channel protein 2/3 C-terminal" evidence="4">
    <location>
        <begin position="132"/>
        <end position="170"/>
    </location>
</feature>
<feature type="region of interest" description="Disordered" evidence="3">
    <location>
        <begin position="237"/>
        <end position="511"/>
    </location>
</feature>
<dbReference type="InterPro" id="IPR057483">
    <property type="entry name" value="MSL2/3_TM_dom"/>
</dbReference>
<dbReference type="GO" id="GO:0016020">
    <property type="term" value="C:membrane"/>
    <property type="evidence" value="ECO:0007669"/>
    <property type="project" value="UniProtKB-SubCell"/>
</dbReference>
<feature type="domain" description="Mechanosensitive channel protein 2/3 transmembrane" evidence="5">
    <location>
        <begin position="51"/>
        <end position="131"/>
    </location>
</feature>
<dbReference type="InterPro" id="IPR056876">
    <property type="entry name" value="Msl2-3_C"/>
</dbReference>
<dbReference type="Pfam" id="PF25237">
    <property type="entry name" value="MSL2_3"/>
    <property type="match status" value="1"/>
</dbReference>
<name>A0AAP0EPA6_9MAGN</name>
<evidence type="ECO:0000313" key="6">
    <source>
        <dbReference type="EMBL" id="KAK9097165.1"/>
    </source>
</evidence>
<evidence type="ECO:0000259" key="5">
    <source>
        <dbReference type="Pfam" id="PF25237"/>
    </source>
</evidence>
<dbReference type="AlphaFoldDB" id="A0AAP0EPA6"/>
<sequence length="511" mass="55246">MASIENMIRLFPRLVAIKDNEYKILKPVGDQLNYNAFICRSLLPGQANEVSVLQNVAEMSTSLIQQAQKFFTEANDANDTRNMGFQFAGKAVYTAVWVAAVSLFMELLGFSTQRWLTAGGLGTVLLTLAGRENIVADMRKVLAKNPQVEQQRLHRRVFLDNINPENQSLLEAILMDLLRVISHHRARLATPIRTVQKIYTDADMENIPFSEPIYSRPSAANGRRFLLIEPSYKINGEDKLKSQSRSTRKNEDPDNKSAATSVPDSKNENDGKAVETSSELKAGSKAASPSSDATQVEPPSTSNSKGDHPAALPSLNSKSDSKVVTKSASHSKSVVDIGSNLNDSKANAVDKQLKNSKTSSVDKEKSASSTSKLQHEVEDTSAAINSKDAKLPRAAVEKASKNLSNGHLDPGSSRAGVPQATSHTSNDGEKPSTSPPSTARPALEENIVLGVALDGSRRTLPIEEETTSSTPSPKEEKELAASHNRNGSASALKDDPICPTPASDHRDKERG</sequence>
<gene>
    <name evidence="6" type="ORF">Sjap_022662</name>
</gene>
<comment type="subcellular location">
    <subcellularLocation>
        <location evidence="1">Membrane</location>
        <topology evidence="1">Multi-pass membrane protein</topology>
    </subcellularLocation>
</comment>
<feature type="compositionally biased region" description="Polar residues" evidence="3">
    <location>
        <begin position="314"/>
        <end position="332"/>
    </location>
</feature>
<feature type="compositionally biased region" description="Polar residues" evidence="3">
    <location>
        <begin position="287"/>
        <end position="304"/>
    </location>
</feature>
<reference evidence="6 7" key="1">
    <citation type="submission" date="2024-01" db="EMBL/GenBank/DDBJ databases">
        <title>Genome assemblies of Stephania.</title>
        <authorList>
            <person name="Yang L."/>
        </authorList>
    </citation>
    <scope>NUCLEOTIDE SEQUENCE [LARGE SCALE GENOMIC DNA]</scope>
    <source>
        <strain evidence="6">QJT</strain>
        <tissue evidence="6">Leaf</tissue>
    </source>
</reference>
<evidence type="ECO:0000313" key="7">
    <source>
        <dbReference type="Proteomes" id="UP001417504"/>
    </source>
</evidence>
<accession>A0AAP0EPA6</accession>
<dbReference type="EMBL" id="JBBNAE010000009">
    <property type="protein sequence ID" value="KAK9097165.1"/>
    <property type="molecule type" value="Genomic_DNA"/>
</dbReference>
<feature type="compositionally biased region" description="Basic and acidic residues" evidence="3">
    <location>
        <begin position="387"/>
        <end position="400"/>
    </location>
</feature>
<organism evidence="6 7">
    <name type="scientific">Stephania japonica</name>
    <dbReference type="NCBI Taxonomy" id="461633"/>
    <lineage>
        <taxon>Eukaryota</taxon>
        <taxon>Viridiplantae</taxon>
        <taxon>Streptophyta</taxon>
        <taxon>Embryophyta</taxon>
        <taxon>Tracheophyta</taxon>
        <taxon>Spermatophyta</taxon>
        <taxon>Magnoliopsida</taxon>
        <taxon>Ranunculales</taxon>
        <taxon>Menispermaceae</taxon>
        <taxon>Menispermoideae</taxon>
        <taxon>Cissampelideae</taxon>
        <taxon>Stephania</taxon>
    </lineage>
</organism>
<proteinExistence type="inferred from homology"/>
<dbReference type="Pfam" id="PF24956">
    <property type="entry name" value="Msl2-3_C"/>
    <property type="match status" value="1"/>
</dbReference>